<proteinExistence type="predicted"/>
<accession>A0A9W6IW54</accession>
<keyword evidence="6" id="KW-0560">Oxidoreductase</keyword>
<dbReference type="InterPro" id="IPR006058">
    <property type="entry name" value="2Fe2S_fd_BS"/>
</dbReference>
<dbReference type="PROSITE" id="PS51085">
    <property type="entry name" value="2FE2S_FER_2"/>
    <property type="match status" value="1"/>
</dbReference>
<feature type="domain" description="2Fe-2S ferredoxin-type" evidence="9">
    <location>
        <begin position="233"/>
        <end position="320"/>
    </location>
</feature>
<evidence type="ECO:0000313" key="14">
    <source>
        <dbReference type="Proteomes" id="UP001143400"/>
    </source>
</evidence>
<dbReference type="Proteomes" id="UP001143400">
    <property type="component" value="Unassembled WGS sequence"/>
</dbReference>
<dbReference type="Gene3D" id="2.40.30.10">
    <property type="entry name" value="Translation factors"/>
    <property type="match status" value="1"/>
</dbReference>
<evidence type="ECO:0000256" key="2">
    <source>
        <dbReference type="ARBA" id="ARBA00022630"/>
    </source>
</evidence>
<evidence type="ECO:0000256" key="5">
    <source>
        <dbReference type="ARBA" id="ARBA00022723"/>
    </source>
</evidence>
<evidence type="ECO:0000313" key="13">
    <source>
        <dbReference type="Proteomes" id="UP000758856"/>
    </source>
</evidence>
<dbReference type="Pfam" id="PF22290">
    <property type="entry name" value="DmmA-like_N"/>
    <property type="match status" value="1"/>
</dbReference>
<dbReference type="InterPro" id="IPR054582">
    <property type="entry name" value="DmmA-like_N"/>
</dbReference>
<dbReference type="PANTHER" id="PTHR47354:SF1">
    <property type="entry name" value="CARNITINE MONOOXYGENASE REDUCTASE SUBUNIT"/>
    <property type="match status" value="1"/>
</dbReference>
<keyword evidence="7" id="KW-0408">Iron</keyword>
<keyword evidence="13" id="KW-1185">Reference proteome</keyword>
<dbReference type="InterPro" id="IPR050415">
    <property type="entry name" value="MRET"/>
</dbReference>
<dbReference type="SUPFAM" id="SSF63380">
    <property type="entry name" value="Riboflavin synthase domain-like"/>
    <property type="match status" value="1"/>
</dbReference>
<keyword evidence="2" id="KW-0285">Flavoprotein</keyword>
<dbReference type="InterPro" id="IPR017927">
    <property type="entry name" value="FAD-bd_FR_type"/>
</dbReference>
<evidence type="ECO:0000256" key="4">
    <source>
        <dbReference type="ARBA" id="ARBA00022714"/>
    </source>
</evidence>
<evidence type="ECO:0000313" key="12">
    <source>
        <dbReference type="EMBL" id="MBM7850915.1"/>
    </source>
</evidence>
<evidence type="ECO:0000256" key="3">
    <source>
        <dbReference type="ARBA" id="ARBA00022643"/>
    </source>
</evidence>
<dbReference type="InterPro" id="IPR039261">
    <property type="entry name" value="FNR_nucleotide-bd"/>
</dbReference>
<dbReference type="CDD" id="cd06185">
    <property type="entry name" value="PDR_like"/>
    <property type="match status" value="1"/>
</dbReference>
<evidence type="ECO:0000313" key="11">
    <source>
        <dbReference type="EMBL" id="GLK56211.1"/>
    </source>
</evidence>
<dbReference type="PANTHER" id="PTHR47354">
    <property type="entry name" value="NADH OXIDOREDUCTASE HCR"/>
    <property type="match status" value="1"/>
</dbReference>
<organism evidence="11 14">
    <name type="scientific">Methylopila capsulata</name>
    <dbReference type="NCBI Taxonomy" id="61654"/>
    <lineage>
        <taxon>Bacteria</taxon>
        <taxon>Pseudomonadati</taxon>
        <taxon>Pseudomonadota</taxon>
        <taxon>Alphaproteobacteria</taxon>
        <taxon>Hyphomicrobiales</taxon>
        <taxon>Methylopilaceae</taxon>
        <taxon>Methylopila</taxon>
    </lineage>
</organism>
<gene>
    <name evidence="11" type="ORF">GCM10008170_22300</name>
    <name evidence="12" type="ORF">JOD31_001127</name>
</gene>
<evidence type="ECO:0000256" key="8">
    <source>
        <dbReference type="ARBA" id="ARBA00023014"/>
    </source>
</evidence>
<sequence>MSGGVEIPVRVVAIEQATPTVKRFSLAARDGSPLPVFSAGAHVVVAMDADDRRIKNPYSLIDRSADGSTYRIGVLRTPQSRGGSVFMHDRVAVGSELTITMPVNLFPLNRTGRKHLLVAGGIGVTPIYAMAEELARQSVPYEIHYAMRDAAHGAFADELVARHGDKVRLYRDDAREVIAVDRILPNQPLGTHLYVCGPEGMINAILAGGRAAGWPEENLHAERFLAPPGGSPFALTLAKAGITTEVRGDQSLLEAIEATGVDAPFLCRGGACGQCETKVVSADGELVHNDHFLSDEEKASGAKIMTCVSRLQGRELVLDL</sequence>
<name>A0A9W6IW54_9HYPH</name>
<dbReference type="Gene3D" id="3.40.50.80">
    <property type="entry name" value="Nucleotide-binding domain of ferredoxin-NADP reductase (FNR) module"/>
    <property type="match status" value="1"/>
</dbReference>
<dbReference type="PROSITE" id="PS51384">
    <property type="entry name" value="FAD_FR"/>
    <property type="match status" value="1"/>
</dbReference>
<dbReference type="InterPro" id="IPR012675">
    <property type="entry name" value="Beta-grasp_dom_sf"/>
</dbReference>
<feature type="domain" description="FAD-binding FR-type" evidence="10">
    <location>
        <begin position="4"/>
        <end position="109"/>
    </location>
</feature>
<keyword evidence="5" id="KW-0479">Metal-binding</keyword>
<dbReference type="Pfam" id="PF00111">
    <property type="entry name" value="Fer2"/>
    <property type="match status" value="1"/>
</dbReference>
<dbReference type="EMBL" id="JAFBCY010000001">
    <property type="protein sequence ID" value="MBM7850915.1"/>
    <property type="molecule type" value="Genomic_DNA"/>
</dbReference>
<evidence type="ECO:0000256" key="6">
    <source>
        <dbReference type="ARBA" id="ARBA00023002"/>
    </source>
</evidence>
<dbReference type="Proteomes" id="UP000758856">
    <property type="component" value="Unassembled WGS sequence"/>
</dbReference>
<evidence type="ECO:0000256" key="7">
    <source>
        <dbReference type="ARBA" id="ARBA00023004"/>
    </source>
</evidence>
<dbReference type="InterPro" id="IPR017938">
    <property type="entry name" value="Riboflavin_synthase-like_b-brl"/>
</dbReference>
<dbReference type="PRINTS" id="PR00409">
    <property type="entry name" value="PHDIOXRDTASE"/>
</dbReference>
<evidence type="ECO:0000256" key="1">
    <source>
        <dbReference type="ARBA" id="ARBA00001917"/>
    </source>
</evidence>
<dbReference type="Gene3D" id="3.10.20.30">
    <property type="match status" value="1"/>
</dbReference>
<dbReference type="GO" id="GO:0046872">
    <property type="term" value="F:metal ion binding"/>
    <property type="evidence" value="ECO:0007669"/>
    <property type="project" value="UniProtKB-KW"/>
</dbReference>
<dbReference type="RefSeq" id="WP_204949280.1">
    <property type="nucleotide sequence ID" value="NZ_BSFF01000002.1"/>
</dbReference>
<comment type="caution">
    <text evidence="11">The sequence shown here is derived from an EMBL/GenBank/DDBJ whole genome shotgun (WGS) entry which is preliminary data.</text>
</comment>
<dbReference type="SUPFAM" id="SSF52343">
    <property type="entry name" value="Ferredoxin reductase-like, C-terminal NADP-linked domain"/>
    <property type="match status" value="1"/>
</dbReference>
<reference evidence="12 13" key="2">
    <citation type="submission" date="2021-01" db="EMBL/GenBank/DDBJ databases">
        <title>Genomic Encyclopedia of Type Strains, Phase IV (KMG-IV): sequencing the most valuable type-strain genomes for metagenomic binning, comparative biology and taxonomic classification.</title>
        <authorList>
            <person name="Goeker M."/>
        </authorList>
    </citation>
    <scope>NUCLEOTIDE SEQUENCE [LARGE SCALE GENOMIC DNA]</scope>
    <source>
        <strain evidence="12 13">DSM 6130</strain>
    </source>
</reference>
<reference evidence="11" key="3">
    <citation type="submission" date="2023-01" db="EMBL/GenBank/DDBJ databases">
        <authorList>
            <person name="Sun Q."/>
            <person name="Evtushenko L."/>
        </authorList>
    </citation>
    <scope>NUCLEOTIDE SEQUENCE</scope>
    <source>
        <strain evidence="11">VKM B-1606</strain>
    </source>
</reference>
<dbReference type="CDD" id="cd00207">
    <property type="entry name" value="fer2"/>
    <property type="match status" value="1"/>
</dbReference>
<dbReference type="GO" id="GO:0051537">
    <property type="term" value="F:2 iron, 2 sulfur cluster binding"/>
    <property type="evidence" value="ECO:0007669"/>
    <property type="project" value="UniProtKB-KW"/>
</dbReference>
<keyword evidence="4" id="KW-0001">2Fe-2S</keyword>
<comment type="cofactor">
    <cofactor evidence="1">
        <name>FMN</name>
        <dbReference type="ChEBI" id="CHEBI:58210"/>
    </cofactor>
</comment>
<dbReference type="PROSITE" id="PS00197">
    <property type="entry name" value="2FE2S_FER_1"/>
    <property type="match status" value="1"/>
</dbReference>
<keyword evidence="8" id="KW-0411">Iron-sulfur</keyword>
<dbReference type="InterPro" id="IPR001041">
    <property type="entry name" value="2Fe-2S_ferredoxin-type"/>
</dbReference>
<dbReference type="SUPFAM" id="SSF54292">
    <property type="entry name" value="2Fe-2S ferredoxin-like"/>
    <property type="match status" value="1"/>
</dbReference>
<evidence type="ECO:0000259" key="9">
    <source>
        <dbReference type="PROSITE" id="PS51085"/>
    </source>
</evidence>
<reference evidence="11" key="1">
    <citation type="journal article" date="2014" name="Int. J. Syst. Evol. Microbiol.">
        <title>Complete genome sequence of Corynebacterium casei LMG S-19264T (=DSM 44701T), isolated from a smear-ripened cheese.</title>
        <authorList>
            <consortium name="US DOE Joint Genome Institute (JGI-PGF)"/>
            <person name="Walter F."/>
            <person name="Albersmeier A."/>
            <person name="Kalinowski J."/>
            <person name="Ruckert C."/>
        </authorList>
    </citation>
    <scope>NUCLEOTIDE SEQUENCE</scope>
    <source>
        <strain evidence="11">VKM B-1606</strain>
    </source>
</reference>
<dbReference type="GO" id="GO:0016491">
    <property type="term" value="F:oxidoreductase activity"/>
    <property type="evidence" value="ECO:0007669"/>
    <property type="project" value="UniProtKB-KW"/>
</dbReference>
<protein>
    <submittedName>
        <fullName evidence="11">Ferredoxin--NADP(+) reductase</fullName>
    </submittedName>
    <submittedName>
        <fullName evidence="12">Ferredoxin-NADP reductase</fullName>
    </submittedName>
</protein>
<dbReference type="AlphaFoldDB" id="A0A9W6IW54"/>
<evidence type="ECO:0000259" key="10">
    <source>
        <dbReference type="PROSITE" id="PS51384"/>
    </source>
</evidence>
<dbReference type="InterPro" id="IPR036010">
    <property type="entry name" value="2Fe-2S_ferredoxin-like_sf"/>
</dbReference>
<keyword evidence="3" id="KW-0288">FMN</keyword>
<dbReference type="EMBL" id="BSFF01000002">
    <property type="protein sequence ID" value="GLK56211.1"/>
    <property type="molecule type" value="Genomic_DNA"/>
</dbReference>